<proteinExistence type="predicted"/>
<dbReference type="Proteomes" id="UP000628079">
    <property type="component" value="Unassembled WGS sequence"/>
</dbReference>
<reference evidence="2" key="1">
    <citation type="journal article" date="2014" name="Int. J. Syst. Evol. Microbiol.">
        <title>Complete genome sequence of Corynebacterium casei LMG S-19264T (=DSM 44701T), isolated from a smear-ripened cheese.</title>
        <authorList>
            <consortium name="US DOE Joint Genome Institute (JGI-PGF)"/>
            <person name="Walter F."/>
            <person name="Albersmeier A."/>
            <person name="Kalinowski J."/>
            <person name="Ruckert C."/>
        </authorList>
    </citation>
    <scope>NUCLEOTIDE SEQUENCE</scope>
    <source>
        <strain evidence="2">CGMCC 1.10749</strain>
    </source>
</reference>
<reference evidence="2" key="2">
    <citation type="submission" date="2020-09" db="EMBL/GenBank/DDBJ databases">
        <authorList>
            <person name="Sun Q."/>
            <person name="Zhou Y."/>
        </authorList>
    </citation>
    <scope>NUCLEOTIDE SEQUENCE</scope>
    <source>
        <strain evidence="2">CGMCC 1.10749</strain>
    </source>
</reference>
<name>A0A8H9FUG6_9MICO</name>
<protein>
    <recommendedName>
        <fullName evidence="4">Lipoprotein</fullName>
    </recommendedName>
</protein>
<evidence type="ECO:0000256" key="1">
    <source>
        <dbReference type="SAM" id="MobiDB-lite"/>
    </source>
</evidence>
<organism evidence="2 3">
    <name type="scientific">Knoellia flava</name>
    <dbReference type="NCBI Taxonomy" id="913969"/>
    <lineage>
        <taxon>Bacteria</taxon>
        <taxon>Bacillati</taxon>
        <taxon>Actinomycetota</taxon>
        <taxon>Actinomycetes</taxon>
        <taxon>Micrococcales</taxon>
        <taxon>Intrasporangiaceae</taxon>
        <taxon>Knoellia</taxon>
    </lineage>
</organism>
<evidence type="ECO:0000313" key="2">
    <source>
        <dbReference type="EMBL" id="GGB74127.1"/>
    </source>
</evidence>
<feature type="compositionally biased region" description="Basic and acidic residues" evidence="1">
    <location>
        <begin position="47"/>
        <end position="56"/>
    </location>
</feature>
<gene>
    <name evidence="2" type="ORF">GCM10011314_11980</name>
</gene>
<evidence type="ECO:0008006" key="4">
    <source>
        <dbReference type="Google" id="ProtNLM"/>
    </source>
</evidence>
<feature type="region of interest" description="Disordered" evidence="1">
    <location>
        <begin position="39"/>
        <end position="75"/>
    </location>
</feature>
<feature type="compositionally biased region" description="Gly residues" evidence="1">
    <location>
        <begin position="59"/>
        <end position="75"/>
    </location>
</feature>
<accession>A0A8H9FUG6</accession>
<dbReference type="RefSeq" id="WP_035946901.1">
    <property type="nucleotide sequence ID" value="NZ_BMEA01000001.1"/>
</dbReference>
<comment type="caution">
    <text evidence="2">The sequence shown here is derived from an EMBL/GenBank/DDBJ whole genome shotgun (WGS) entry which is preliminary data.</text>
</comment>
<sequence length="75" mass="7735">MRRPLTALTVGLLAVAALTGCGDDRECMARYKADQRALTGATPTDAQARDACDRNSGRGYYGGSRARGGGSGIGK</sequence>
<dbReference type="PROSITE" id="PS51257">
    <property type="entry name" value="PROKAR_LIPOPROTEIN"/>
    <property type="match status" value="1"/>
</dbReference>
<dbReference type="EMBL" id="BMEA01000001">
    <property type="protein sequence ID" value="GGB74127.1"/>
    <property type="molecule type" value="Genomic_DNA"/>
</dbReference>
<evidence type="ECO:0000313" key="3">
    <source>
        <dbReference type="Proteomes" id="UP000628079"/>
    </source>
</evidence>
<dbReference type="AlphaFoldDB" id="A0A8H9FUG6"/>